<sequence length="110" mass="12187">MWNAAKAPHARDKQKLVENTSCDYLGRLVVPNAHKVSNLRSYKNKVKHMVHHSSHSQPLALRSSSFVRPKALIVLFSDGKSHSLLPKSTPLLVLFSNGEIDAQSSDCSLL</sequence>
<name>A0A834T021_9FABA</name>
<organism evidence="1 2">
    <name type="scientific">Senna tora</name>
    <dbReference type="NCBI Taxonomy" id="362788"/>
    <lineage>
        <taxon>Eukaryota</taxon>
        <taxon>Viridiplantae</taxon>
        <taxon>Streptophyta</taxon>
        <taxon>Embryophyta</taxon>
        <taxon>Tracheophyta</taxon>
        <taxon>Spermatophyta</taxon>
        <taxon>Magnoliopsida</taxon>
        <taxon>eudicotyledons</taxon>
        <taxon>Gunneridae</taxon>
        <taxon>Pentapetalae</taxon>
        <taxon>rosids</taxon>
        <taxon>fabids</taxon>
        <taxon>Fabales</taxon>
        <taxon>Fabaceae</taxon>
        <taxon>Caesalpinioideae</taxon>
        <taxon>Cassia clade</taxon>
        <taxon>Senna</taxon>
    </lineage>
</organism>
<comment type="caution">
    <text evidence="1">The sequence shown here is derived from an EMBL/GenBank/DDBJ whole genome shotgun (WGS) entry which is preliminary data.</text>
</comment>
<dbReference type="Proteomes" id="UP000634136">
    <property type="component" value="Unassembled WGS sequence"/>
</dbReference>
<evidence type="ECO:0000313" key="2">
    <source>
        <dbReference type="Proteomes" id="UP000634136"/>
    </source>
</evidence>
<gene>
    <name evidence="1" type="ORF">G2W53_033839</name>
</gene>
<reference evidence="1" key="1">
    <citation type="submission" date="2020-09" db="EMBL/GenBank/DDBJ databases">
        <title>Genome-Enabled Discovery of Anthraquinone Biosynthesis in Senna tora.</title>
        <authorList>
            <person name="Kang S.-H."/>
            <person name="Pandey R.P."/>
            <person name="Lee C.-M."/>
            <person name="Sim J.-S."/>
            <person name="Jeong J.-T."/>
            <person name="Choi B.-S."/>
            <person name="Jung M."/>
            <person name="Ginzburg D."/>
            <person name="Zhao K."/>
            <person name="Won S.Y."/>
            <person name="Oh T.-J."/>
            <person name="Yu Y."/>
            <person name="Kim N.-H."/>
            <person name="Lee O.R."/>
            <person name="Lee T.-H."/>
            <person name="Bashyal P."/>
            <person name="Kim T.-S."/>
            <person name="Lee W.-H."/>
            <person name="Kawkins C."/>
            <person name="Kim C.-K."/>
            <person name="Kim J.S."/>
            <person name="Ahn B.O."/>
            <person name="Rhee S.Y."/>
            <person name="Sohng J.K."/>
        </authorList>
    </citation>
    <scope>NUCLEOTIDE SEQUENCE</scope>
    <source>
        <tissue evidence="1">Leaf</tissue>
    </source>
</reference>
<protein>
    <submittedName>
        <fullName evidence="1">Uncharacterized protein</fullName>
    </submittedName>
</protein>
<accession>A0A834T021</accession>
<evidence type="ECO:0000313" key="1">
    <source>
        <dbReference type="EMBL" id="KAF7812863.1"/>
    </source>
</evidence>
<proteinExistence type="predicted"/>
<dbReference type="EMBL" id="JAAIUW010000010">
    <property type="protein sequence ID" value="KAF7812863.1"/>
    <property type="molecule type" value="Genomic_DNA"/>
</dbReference>
<keyword evidence="2" id="KW-1185">Reference proteome</keyword>
<dbReference type="AlphaFoldDB" id="A0A834T021"/>